<dbReference type="InterPro" id="IPR006530">
    <property type="entry name" value="YD"/>
</dbReference>
<dbReference type="InterPro" id="IPR049082">
    <property type="entry name" value="T7SS_signal"/>
</dbReference>
<dbReference type="NCBIfam" id="TIGR01643">
    <property type="entry name" value="YD_repeat_2x"/>
    <property type="match status" value="13"/>
</dbReference>
<feature type="region of interest" description="Disordered" evidence="3">
    <location>
        <begin position="1197"/>
        <end position="1222"/>
    </location>
</feature>
<dbReference type="Pfam" id="PF21725">
    <property type="entry name" value="T7SS_signal"/>
    <property type="match status" value="1"/>
</dbReference>
<evidence type="ECO:0000313" key="7">
    <source>
        <dbReference type="EMBL" id="TGG77286.1"/>
    </source>
</evidence>
<dbReference type="Pfam" id="PF25023">
    <property type="entry name" value="TEN_YD-shell"/>
    <property type="match status" value="1"/>
</dbReference>
<dbReference type="PRINTS" id="PR00394">
    <property type="entry name" value="RHSPROTEIN"/>
</dbReference>
<dbReference type="RefSeq" id="WP_135567620.1">
    <property type="nucleotide sequence ID" value="NZ_BNEJ01000020.1"/>
</dbReference>
<evidence type="ECO:0000259" key="5">
    <source>
        <dbReference type="Pfam" id="PF21725"/>
    </source>
</evidence>
<evidence type="ECO:0000313" key="8">
    <source>
        <dbReference type="Proteomes" id="UP000298111"/>
    </source>
</evidence>
<dbReference type="Pfam" id="PF05593">
    <property type="entry name" value="RHS_repeat"/>
    <property type="match status" value="9"/>
</dbReference>
<dbReference type="InterPro" id="IPR056823">
    <property type="entry name" value="TEN-like_YD-shell"/>
</dbReference>
<dbReference type="InterPro" id="IPR045351">
    <property type="entry name" value="DUF6531"/>
</dbReference>
<dbReference type="EMBL" id="RCIY01000095">
    <property type="protein sequence ID" value="TGG77286.1"/>
    <property type="molecule type" value="Genomic_DNA"/>
</dbReference>
<dbReference type="PANTHER" id="PTHR32305:SF15">
    <property type="entry name" value="PROTEIN RHSA-RELATED"/>
    <property type="match status" value="1"/>
</dbReference>
<dbReference type="Gene3D" id="2.180.10.10">
    <property type="entry name" value="RHS repeat-associated core"/>
    <property type="match status" value="3"/>
</dbReference>
<feature type="compositionally biased region" description="Basic and acidic residues" evidence="3">
    <location>
        <begin position="400"/>
        <end position="429"/>
    </location>
</feature>
<keyword evidence="2" id="KW-0175">Coiled coil</keyword>
<dbReference type="Pfam" id="PF20148">
    <property type="entry name" value="DUF6531"/>
    <property type="match status" value="1"/>
</dbReference>
<organism evidence="7 8">
    <name type="scientific">Streptomyces albus</name>
    <dbReference type="NCBI Taxonomy" id="1888"/>
    <lineage>
        <taxon>Bacteria</taxon>
        <taxon>Bacillati</taxon>
        <taxon>Actinomycetota</taxon>
        <taxon>Actinomycetes</taxon>
        <taxon>Kitasatosporales</taxon>
        <taxon>Streptomycetaceae</taxon>
        <taxon>Streptomyces</taxon>
    </lineage>
</organism>
<dbReference type="InterPro" id="IPR050708">
    <property type="entry name" value="T6SS_VgrG/RHS"/>
</dbReference>
<gene>
    <name evidence="7" type="ORF">D8771_27675</name>
</gene>
<dbReference type="SUPFAM" id="SSF69304">
    <property type="entry name" value="Tricorn protease N-terminal domain"/>
    <property type="match status" value="1"/>
</dbReference>
<feature type="domain" description="Teneurin-like YD-shell" evidence="6">
    <location>
        <begin position="1353"/>
        <end position="1429"/>
    </location>
</feature>
<dbReference type="GeneID" id="75183415"/>
<feature type="domain" description="DUF6531" evidence="4">
    <location>
        <begin position="431"/>
        <end position="500"/>
    </location>
</feature>
<dbReference type="InterPro" id="IPR031325">
    <property type="entry name" value="RHS_repeat"/>
</dbReference>
<evidence type="ECO:0000256" key="3">
    <source>
        <dbReference type="SAM" id="MobiDB-lite"/>
    </source>
</evidence>
<keyword evidence="1" id="KW-0677">Repeat</keyword>
<protein>
    <submittedName>
        <fullName evidence="7">Type IV secretion protein Rhs</fullName>
    </submittedName>
</protein>
<accession>A0A8H1L7J4</accession>
<dbReference type="NCBIfam" id="TIGR03696">
    <property type="entry name" value="Rhs_assc_core"/>
    <property type="match status" value="1"/>
</dbReference>
<dbReference type="InterPro" id="IPR022385">
    <property type="entry name" value="Rhs_assc_core"/>
</dbReference>
<evidence type="ECO:0000256" key="2">
    <source>
        <dbReference type="SAM" id="Coils"/>
    </source>
</evidence>
<feature type="region of interest" description="Disordered" evidence="3">
    <location>
        <begin position="211"/>
        <end position="233"/>
    </location>
</feature>
<proteinExistence type="predicted"/>
<sequence>MGLGDLVGAATDSVSDAYHDIVPDPVEDKIEGAVEKGGEVVGKGSNLLADQFDKIGWKPGARFLRDAGDMVTNKTGGDVQERQLGETEEADKLVHGSPSKLQTTADHLRDFSKAFDRVGRGLKGLDSRHLKGEAADAFRSTVEVQPGRWFEAADACEKAKNALETFATTVRWAQGEAREAIRLYNEGKKASEEHKRKVSFYADALQAYKETPKQDRVPGSLPDKPPADDPGETLMDEARERLGEARRQRDEAARAANKLMEAARDAAPPKPSYWTQARSGIKGGLLSMEHRIGGFLNTGSDLLNFSKSMSPVNAHNVLNPGDYRMNLNGAVAGMTALATDPAGAARQAYRSFLDDPDEFFGGLAFDALTGGGGKAAGTVAKAGRAARATEHASPPHPPGPRHEPGHPGRDSLDREPDNASRTEEQRPCGEDPVDFATGRMLLPQTDLALPGVLPLGFHRQFESAYRAGRWFGAAWSSTVDQRLETDAAGVVLHGENNLLVAYPHPERGGAPVLPDKGPQWPLALSEDGDYLLVDPERGLTSCFSPPIELCDRTGVALLAEVSDRNGNRVTFEYDEEGTPLALVHSGGYHIRVETDRRLRRVTGLHLATPHHGSGSTEIVRFGYDEHGNLTEVTGSTGRPLRFEYDQAGRITSWTDTNNSRYEYVYDERDRCVRQSGVAGHMSATFDYSATDPATGHRVAKVTNSLGHTSYYLVNPRDQVVAVTDPTGATTRTERDGRHRVVAHTDALGNTTRLERDDEGRIVRVRRPDGRGTAISYNSLGLPVEVTEPDGAVWRHTYDECGNHTATTDPAGATTRRTYDAEGRLTSVTDASGRTAQVRCDAAGLPVEIVDPAGAATTYRRDAFGRPTTVVGPLGDATHFSWTVEGRLSRRTGPDGATESWEWDGEGNCVRYVDAAGGQTVFTYTHFDLLTSRTGPDGARHTFDHDTRLRLTRVTGPHGLTWTYEYDGADRLIAETDFDGRTHHYELDAAGRLVSRTTPLGHRIGYERDPLGRLTAKDVAGAVTTYSYDPVGRLVAARNPDTELIRQYDRAGRLKTEAVNGRVLTHRYDALGRPVRRTTPRGSVTRYTYDAAGHRTTVTVDDHTLASSYDATGRETERMIGPAVVLSWTWDPAGRLAGQSFSGPLDGQDWHRSYTYRPDGHLIAVDDSREGISRFSLDAAGRVTRVDARHWQESYAYDESGNQTSATWPADHAEPEARGPRRYTGTRIETAGRLRYRHDAAGRVTMRQKKHVSRKPETWHYSWDPEDRLTTVTTPDGTRWHYTYDPLGRRIGKQSAQERVDFTWDGPTLVEQTTSGPTPHPVTLTWNHRGLHPVCQTERITEETTQQDIDIRFFGIVTDLIGTPTALVAEDGTTAWHTRQTLWGTTTWNTDATAYTPLRFPGQYFDRETGLHYNCFRHYDPRTARYLSPDPLGLAPALNPLTYVEDPHTWTDPLGLFGCPEKGRGTFEFREPNPQHPPHSAAVEALQQVEVGGNIDCSEIADQILRASNGEGYVVNYTNPKGKDLTVPQQMGKESDLFRYHEVFTDGRYVYDPELSRKPIPMGDYERALRHSNEGEKIFRRKGTYDGPLW</sequence>
<feature type="region of interest" description="Disordered" evidence="3">
    <location>
        <begin position="374"/>
        <end position="436"/>
    </location>
</feature>
<name>A0A8H1L7J4_9ACTN</name>
<feature type="coiled-coil region" evidence="2">
    <location>
        <begin position="235"/>
        <end position="265"/>
    </location>
</feature>
<evidence type="ECO:0000259" key="4">
    <source>
        <dbReference type="Pfam" id="PF20148"/>
    </source>
</evidence>
<evidence type="ECO:0000256" key="1">
    <source>
        <dbReference type="ARBA" id="ARBA00022737"/>
    </source>
</evidence>
<dbReference type="PANTHER" id="PTHR32305">
    <property type="match status" value="1"/>
</dbReference>
<feature type="domain" description="Putative T7SS secretion signal" evidence="5">
    <location>
        <begin position="26"/>
        <end position="271"/>
    </location>
</feature>
<reference evidence="7 8" key="1">
    <citation type="submission" date="2018-10" db="EMBL/GenBank/DDBJ databases">
        <title>Isolation of pseudouridimycin from Streptomyces albus DSM 40763.</title>
        <authorList>
            <person name="Rosenqvist P."/>
            <person name="Metsae-Ketelae M."/>
            <person name="Virta P."/>
        </authorList>
    </citation>
    <scope>NUCLEOTIDE SEQUENCE [LARGE SCALE GENOMIC DNA]</scope>
    <source>
        <strain evidence="7 8">DSM 40763</strain>
    </source>
</reference>
<dbReference type="Proteomes" id="UP000298111">
    <property type="component" value="Unassembled WGS sequence"/>
</dbReference>
<comment type="caution">
    <text evidence="7">The sequence shown here is derived from an EMBL/GenBank/DDBJ whole genome shotgun (WGS) entry which is preliminary data.</text>
</comment>
<feature type="compositionally biased region" description="Low complexity" evidence="3">
    <location>
        <begin position="376"/>
        <end position="386"/>
    </location>
</feature>
<evidence type="ECO:0000259" key="6">
    <source>
        <dbReference type="Pfam" id="PF25023"/>
    </source>
</evidence>